<dbReference type="EMBL" id="MH128984">
    <property type="protein sequence ID" value="AWD90829.1"/>
    <property type="molecule type" value="Genomic_DNA"/>
</dbReference>
<accession>A0A2S1GN66</accession>
<evidence type="ECO:0000313" key="2">
    <source>
        <dbReference type="Proteomes" id="UP000246280"/>
    </source>
</evidence>
<sequence length="98" mass="11599">MMALIPEKREALKLARKRIQSRKNRFICHAPGFVSIRHPHLRAACASLERYIAQQIGGERWTLETWQDANGFGDRVEEQRRQDRIAWIDWMLDEPKEA</sequence>
<name>A0A2S1GN66_9CAUD</name>
<dbReference type="GeneID" id="54991217"/>
<protein>
    <submittedName>
        <fullName evidence="1">Uncharacterized protein</fullName>
    </submittedName>
</protein>
<keyword evidence="2" id="KW-1185">Reference proteome</keyword>
<reference evidence="1 2" key="1">
    <citation type="submission" date="2018-03" db="EMBL/GenBank/DDBJ databases">
        <authorList>
            <person name="Keele B.F."/>
        </authorList>
    </citation>
    <scope>NUCLEOTIDE SEQUENCE [LARGE SCALE GENOMIC DNA]</scope>
</reference>
<dbReference type="RefSeq" id="YP_009800714.1">
    <property type="nucleotide sequence ID" value="NC_047958.1"/>
</dbReference>
<evidence type="ECO:0000313" key="1">
    <source>
        <dbReference type="EMBL" id="AWD90829.1"/>
    </source>
</evidence>
<proteinExistence type="predicted"/>
<dbReference type="Proteomes" id="UP000246280">
    <property type="component" value="Segment"/>
</dbReference>
<reference evidence="1 2" key="2">
    <citation type="submission" date="2018-05" db="EMBL/GenBank/DDBJ databases">
        <title>Lysogenic conversion of Stenotrophomonas maltophilia by temperate phage DLP4.</title>
        <authorList>
            <person name="Dennis J."/>
            <person name="Stothard P."/>
        </authorList>
    </citation>
    <scope>NUCLEOTIDE SEQUENCE [LARGE SCALE GENOMIC DNA]</scope>
</reference>
<dbReference type="KEGG" id="vg:54991217"/>
<organism evidence="1 2">
    <name type="scientific">Burkholderia phage vB_BmuP_KL4</name>
    <dbReference type="NCBI Taxonomy" id="2115967"/>
    <lineage>
        <taxon>Viruses</taxon>
        <taxon>Duplodnaviria</taxon>
        <taxon>Heunggongvirae</taxon>
        <taxon>Uroviricota</taxon>
        <taxon>Caudoviricetes</taxon>
        <taxon>Kelquatrovirus</taxon>
        <taxon>Kelquatrovirus KL4</taxon>
    </lineage>
</organism>